<feature type="region of interest" description="Disordered" evidence="10">
    <location>
        <begin position="66"/>
        <end position="126"/>
    </location>
</feature>
<evidence type="ECO:0000256" key="6">
    <source>
        <dbReference type="ARBA" id="ARBA00023054"/>
    </source>
</evidence>
<dbReference type="GO" id="GO:0006325">
    <property type="term" value="P:chromatin organization"/>
    <property type="evidence" value="ECO:0007669"/>
    <property type="project" value="UniProtKB-KW"/>
</dbReference>
<keyword evidence="11" id="KW-1185">Reference proteome</keyword>
<evidence type="ECO:0000256" key="9">
    <source>
        <dbReference type="SAM" id="Coils"/>
    </source>
</evidence>
<reference evidence="12" key="2">
    <citation type="submission" date="2017-02" db="UniProtKB">
        <authorList>
            <consortium name="WormBaseParasite"/>
        </authorList>
    </citation>
    <scope>IDENTIFICATION</scope>
</reference>
<comment type="similarity">
    <text evidence="2">Belongs to the EAF6 family.</text>
</comment>
<keyword evidence="8" id="KW-0539">Nucleus</keyword>
<dbReference type="Pfam" id="PF09340">
    <property type="entry name" value="NuA4"/>
    <property type="match status" value="1"/>
</dbReference>
<evidence type="ECO:0000256" key="5">
    <source>
        <dbReference type="ARBA" id="ARBA00023015"/>
    </source>
</evidence>
<keyword evidence="5" id="KW-0805">Transcription regulation</keyword>
<protein>
    <recommendedName>
        <fullName evidence="3">Chromatin modification-related protein MEAF6</fullName>
    </recommendedName>
</protein>
<evidence type="ECO:0000256" key="8">
    <source>
        <dbReference type="ARBA" id="ARBA00023242"/>
    </source>
</evidence>
<evidence type="ECO:0000256" key="2">
    <source>
        <dbReference type="ARBA" id="ARBA00010916"/>
    </source>
</evidence>
<accession>A0A0K0D7L2</accession>
<evidence type="ECO:0000256" key="1">
    <source>
        <dbReference type="ARBA" id="ARBA00004123"/>
    </source>
</evidence>
<sequence length="171" mass="19203">MSYKGLREELRAYLKEKAVQQEKLDKLEEELAKSEEDYYRETAEIGNIFQDEFTLDFNREALTKLLEKPKEAETPSVPPSNDEVAPSTSGQNGSGDGSAASTSQDSAKRRRARRKSPTARERNRHTVYGMNITALGMSFFQVQIFSLATTPEPEKEEVNSDVTPLRVLAAL</sequence>
<evidence type="ECO:0000256" key="7">
    <source>
        <dbReference type="ARBA" id="ARBA00023163"/>
    </source>
</evidence>
<dbReference type="AlphaFoldDB" id="A0A0K0D7L2"/>
<reference evidence="11" key="1">
    <citation type="submission" date="2012-09" db="EMBL/GenBank/DDBJ databases">
        <authorList>
            <person name="Martin A.A."/>
        </authorList>
    </citation>
    <scope>NUCLEOTIDE SEQUENCE</scope>
</reference>
<proteinExistence type="inferred from homology"/>
<feature type="compositionally biased region" description="Basic residues" evidence="10">
    <location>
        <begin position="108"/>
        <end position="125"/>
    </location>
</feature>
<name>A0A0K0D7L2_ANGCA</name>
<comment type="subcellular location">
    <subcellularLocation>
        <location evidence="1">Nucleus</location>
    </subcellularLocation>
</comment>
<dbReference type="GO" id="GO:0000123">
    <property type="term" value="C:histone acetyltransferase complex"/>
    <property type="evidence" value="ECO:0007669"/>
    <property type="project" value="InterPro"/>
</dbReference>
<dbReference type="Proteomes" id="UP000035642">
    <property type="component" value="Unassembled WGS sequence"/>
</dbReference>
<dbReference type="InterPro" id="IPR015418">
    <property type="entry name" value="Eaf6"/>
</dbReference>
<keyword evidence="7" id="KW-0804">Transcription</keyword>
<evidence type="ECO:0000256" key="10">
    <source>
        <dbReference type="SAM" id="MobiDB-lite"/>
    </source>
</evidence>
<organism evidence="11 12">
    <name type="scientific">Angiostrongylus cantonensis</name>
    <name type="common">Rat lungworm</name>
    <dbReference type="NCBI Taxonomy" id="6313"/>
    <lineage>
        <taxon>Eukaryota</taxon>
        <taxon>Metazoa</taxon>
        <taxon>Ecdysozoa</taxon>
        <taxon>Nematoda</taxon>
        <taxon>Chromadorea</taxon>
        <taxon>Rhabditida</taxon>
        <taxon>Rhabditina</taxon>
        <taxon>Rhabditomorpha</taxon>
        <taxon>Strongyloidea</taxon>
        <taxon>Metastrongylidae</taxon>
        <taxon>Angiostrongylus</taxon>
    </lineage>
</organism>
<evidence type="ECO:0000313" key="12">
    <source>
        <dbReference type="WBParaSite" id="ACAC_0000605701-mRNA-1"/>
    </source>
</evidence>
<evidence type="ECO:0000256" key="3">
    <source>
        <dbReference type="ARBA" id="ARBA00019141"/>
    </source>
</evidence>
<feature type="coiled-coil region" evidence="9">
    <location>
        <begin position="3"/>
        <end position="44"/>
    </location>
</feature>
<evidence type="ECO:0000256" key="4">
    <source>
        <dbReference type="ARBA" id="ARBA00022853"/>
    </source>
</evidence>
<evidence type="ECO:0000313" key="11">
    <source>
        <dbReference type="Proteomes" id="UP000035642"/>
    </source>
</evidence>
<keyword evidence="4" id="KW-0156">Chromatin regulator</keyword>
<keyword evidence="6 9" id="KW-0175">Coiled coil</keyword>
<dbReference type="GO" id="GO:0005634">
    <property type="term" value="C:nucleus"/>
    <property type="evidence" value="ECO:0007669"/>
    <property type="project" value="UniProtKB-SubCell"/>
</dbReference>
<dbReference type="WBParaSite" id="ACAC_0000605701-mRNA-1">
    <property type="protein sequence ID" value="ACAC_0000605701-mRNA-1"/>
    <property type="gene ID" value="ACAC_0000605701"/>
</dbReference>